<dbReference type="InterPro" id="IPR041664">
    <property type="entry name" value="AAA_16"/>
</dbReference>
<dbReference type="RefSeq" id="XP_030515669.1">
    <property type="nucleotide sequence ID" value="XM_030659809.1"/>
</dbReference>
<comment type="subcellular location">
    <subcellularLocation>
        <location evidence="1">Nucleus</location>
    </subcellularLocation>
</comment>
<dbReference type="Gene3D" id="3.40.50.300">
    <property type="entry name" value="P-loop containing nucleotide triphosphate hydrolases"/>
    <property type="match status" value="1"/>
</dbReference>
<dbReference type="InterPro" id="IPR047088">
    <property type="entry name" value="ORC5_C"/>
</dbReference>
<dbReference type="KEGG" id="rarg:115729286"/>
<dbReference type="RefSeq" id="XP_030515641.1">
    <property type="nucleotide sequence ID" value="XM_030659781.1"/>
</dbReference>
<accession>A0A8B8N0N0</accession>
<evidence type="ECO:0000259" key="8">
    <source>
        <dbReference type="Pfam" id="PF13191"/>
    </source>
</evidence>
<dbReference type="Pfam" id="PF14630">
    <property type="entry name" value="ORC5_C"/>
    <property type="match status" value="1"/>
</dbReference>
<dbReference type="PANTHER" id="PTHR12705:SF0">
    <property type="entry name" value="ORIGIN RECOGNITION COMPLEX SUBUNIT 5"/>
    <property type="match status" value="1"/>
</dbReference>
<proteinExistence type="inferred from homology"/>
<feature type="region of interest" description="Disordered" evidence="7">
    <location>
        <begin position="416"/>
        <end position="451"/>
    </location>
</feature>
<keyword evidence="3" id="KW-0235">DNA replication</keyword>
<feature type="region of interest" description="Disordered" evidence="7">
    <location>
        <begin position="360"/>
        <end position="381"/>
    </location>
</feature>
<reference evidence="12 13" key="1">
    <citation type="submission" date="2025-04" db="UniProtKB">
        <authorList>
            <consortium name="RefSeq"/>
        </authorList>
    </citation>
    <scope>IDENTIFICATION</scope>
</reference>
<feature type="domain" description="Orc1-like AAA ATPase" evidence="8">
    <location>
        <begin position="70"/>
        <end position="230"/>
    </location>
</feature>
<keyword evidence="6" id="KW-0539">Nucleus</keyword>
<dbReference type="InterPro" id="IPR027417">
    <property type="entry name" value="P-loop_NTPase"/>
</dbReference>
<evidence type="ECO:0000256" key="2">
    <source>
        <dbReference type="ARBA" id="ARBA00006269"/>
    </source>
</evidence>
<dbReference type="GO" id="GO:0003688">
    <property type="term" value="F:DNA replication origin binding"/>
    <property type="evidence" value="ECO:0007669"/>
    <property type="project" value="TreeGrafter"/>
</dbReference>
<gene>
    <name evidence="15 16" type="primary">LOC115729293</name>
    <name evidence="12 13 14" type="synonym">LOC115729286</name>
</gene>
<evidence type="ECO:0000313" key="14">
    <source>
        <dbReference type="RefSeq" id="XP_030515642.1"/>
    </source>
</evidence>
<organism evidence="11 15">
    <name type="scientific">Rhodamnia argentea</name>
    <dbReference type="NCBI Taxonomy" id="178133"/>
    <lineage>
        <taxon>Eukaryota</taxon>
        <taxon>Viridiplantae</taxon>
        <taxon>Streptophyta</taxon>
        <taxon>Embryophyta</taxon>
        <taxon>Tracheophyta</taxon>
        <taxon>Spermatophyta</taxon>
        <taxon>Magnoliopsida</taxon>
        <taxon>eudicotyledons</taxon>
        <taxon>Gunneridae</taxon>
        <taxon>Pentapetalae</taxon>
        <taxon>rosids</taxon>
        <taxon>malvids</taxon>
        <taxon>Myrtales</taxon>
        <taxon>Myrtaceae</taxon>
        <taxon>Myrtoideae</taxon>
        <taxon>Myrteae</taxon>
        <taxon>Australasian group</taxon>
        <taxon>Rhodamnia</taxon>
    </lineage>
</organism>
<dbReference type="SUPFAM" id="SSF52540">
    <property type="entry name" value="P-loop containing nucleoside triphosphate hydrolases"/>
    <property type="match status" value="1"/>
</dbReference>
<sequence>MLGWFLQKRKMGKDEVPLITRRTTRSSSATAISTKNNVVESTTSTNICSPSPIDLLYGGEPIDLDVLLSNFPGRHPQIRELLQILGPLNAPMLPVFVYGGPSTGKTGILLQLFRHLNRPFVYSSCRTCYSPRILFESVLNQLSYHQKNSTNGYSSVKRCEKPSDFVNFLREALVGIVKSLKENRRKSKSSKKLERSIDGNMVYLIFDKLELVKDWDKSSTILPLLFNLDSMLNIPEVGLIFISSTPPDTFYSSMGYIEPIPLYFPTYNEDDLRQILVRNQANPKLYSSFLDVVLRPFCRITRRLDELSAVFSPLFIEYCKPLNDLAIVPNEDLKRKLFSNLQPHISLFLNETFRVLSQSSLGAERTKDGEPRGSKSKVGTCEDSDELDFHMSTSAKYLLISAFLASRNPATLDASFFDSRGGSADGRKRRRKPSEMAKGQKEAEEQELLSKGPGSFPLERLLAIFQCITSVAEDSLGEEVQEEDSLEVEGQNNPLMSDVLLQLSTLCNANFIVKGGTCPLEGSTRYRSVVSEDLALKVAKSVKFPLAKYVYRR</sequence>
<dbReference type="Pfam" id="PF21639">
    <property type="entry name" value="ORC5_lid"/>
    <property type="match status" value="1"/>
</dbReference>
<evidence type="ECO:0000256" key="1">
    <source>
        <dbReference type="ARBA" id="ARBA00004123"/>
    </source>
</evidence>
<dbReference type="FunFam" id="3.40.50.300:FF:002310">
    <property type="entry name" value="Origin of replication complex subunit 5"/>
    <property type="match status" value="1"/>
</dbReference>
<evidence type="ECO:0000313" key="16">
    <source>
        <dbReference type="RefSeq" id="XP_030515669.1"/>
    </source>
</evidence>
<evidence type="ECO:0000256" key="5">
    <source>
        <dbReference type="ARBA" id="ARBA00022840"/>
    </source>
</evidence>
<keyword evidence="4" id="KW-0547">Nucleotide-binding</keyword>
<dbReference type="InterPro" id="IPR020796">
    <property type="entry name" value="ORC5"/>
</dbReference>
<dbReference type="RefSeq" id="XP_030515642.1">
    <property type="nucleotide sequence ID" value="XM_030659782.1"/>
</dbReference>
<evidence type="ECO:0000313" key="12">
    <source>
        <dbReference type="RefSeq" id="XP_030515640.1"/>
    </source>
</evidence>
<name>A0A8B8N0N0_9MYRT</name>
<evidence type="ECO:0000256" key="7">
    <source>
        <dbReference type="SAM" id="MobiDB-lite"/>
    </source>
</evidence>
<dbReference type="PANTHER" id="PTHR12705">
    <property type="entry name" value="ORIGIN RECOGNITION COMPLEX SUBUNIT 5"/>
    <property type="match status" value="1"/>
</dbReference>
<dbReference type="GO" id="GO:0006270">
    <property type="term" value="P:DNA replication initiation"/>
    <property type="evidence" value="ECO:0007669"/>
    <property type="project" value="TreeGrafter"/>
</dbReference>
<dbReference type="Proteomes" id="UP000827889">
    <property type="component" value="Chromosome 9"/>
</dbReference>
<keyword evidence="5" id="KW-0067">ATP-binding</keyword>
<dbReference type="GO" id="GO:0005664">
    <property type="term" value="C:nuclear origin of replication recognition complex"/>
    <property type="evidence" value="ECO:0007669"/>
    <property type="project" value="TreeGrafter"/>
</dbReference>
<dbReference type="AlphaFoldDB" id="A0A8B8N0N0"/>
<evidence type="ECO:0000259" key="10">
    <source>
        <dbReference type="Pfam" id="PF21639"/>
    </source>
</evidence>
<comment type="similarity">
    <text evidence="2">Belongs to the ORC5 family.</text>
</comment>
<dbReference type="InterPro" id="IPR048866">
    <property type="entry name" value="ORC5_lid"/>
</dbReference>
<dbReference type="OrthoDB" id="365981at2759"/>
<dbReference type="RefSeq" id="XP_030515640.1">
    <property type="nucleotide sequence ID" value="XM_030659780.1"/>
</dbReference>
<evidence type="ECO:0000313" key="13">
    <source>
        <dbReference type="RefSeq" id="XP_030515641.1"/>
    </source>
</evidence>
<feature type="domain" description="Origin recognition complex subunit 5 C-terminal" evidence="9">
    <location>
        <begin position="391"/>
        <end position="549"/>
    </location>
</feature>
<feature type="compositionally biased region" description="Basic and acidic residues" evidence="7">
    <location>
        <begin position="364"/>
        <end position="373"/>
    </location>
</feature>
<dbReference type="Pfam" id="PF13191">
    <property type="entry name" value="AAA_16"/>
    <property type="match status" value="1"/>
</dbReference>
<evidence type="ECO:0000256" key="6">
    <source>
        <dbReference type="ARBA" id="ARBA00023242"/>
    </source>
</evidence>
<keyword evidence="11" id="KW-1185">Reference proteome</keyword>
<evidence type="ECO:0000313" key="11">
    <source>
        <dbReference type="Proteomes" id="UP000827889"/>
    </source>
</evidence>
<feature type="domain" description="ORC5 lid" evidence="10">
    <location>
        <begin position="286"/>
        <end position="339"/>
    </location>
</feature>
<evidence type="ECO:0000259" key="9">
    <source>
        <dbReference type="Pfam" id="PF14630"/>
    </source>
</evidence>
<evidence type="ECO:0000256" key="4">
    <source>
        <dbReference type="ARBA" id="ARBA00022741"/>
    </source>
</evidence>
<feature type="compositionally biased region" description="Basic and acidic residues" evidence="7">
    <location>
        <begin position="433"/>
        <end position="443"/>
    </location>
</feature>
<evidence type="ECO:0000313" key="15">
    <source>
        <dbReference type="RefSeq" id="XP_030515664.1"/>
    </source>
</evidence>
<dbReference type="RefSeq" id="XP_030515664.1">
    <property type="nucleotide sequence ID" value="XM_030659804.1"/>
</dbReference>
<protein>
    <submittedName>
        <fullName evidence="12 13">Origin of replication complex subunit 5-like isoform X1</fullName>
    </submittedName>
</protein>
<evidence type="ECO:0000256" key="3">
    <source>
        <dbReference type="ARBA" id="ARBA00022705"/>
    </source>
</evidence>